<comment type="similarity">
    <text evidence="4">Belongs to the zinc-containing alcohol dehydrogenase family.</text>
</comment>
<accession>A0A4R8M760</accession>
<dbReference type="Pfam" id="PF00107">
    <property type="entry name" value="ADH_zinc_N"/>
    <property type="match status" value="1"/>
</dbReference>
<organism evidence="6 7">
    <name type="scientific">Aminivibrio pyruvatiphilus</name>
    <dbReference type="NCBI Taxonomy" id="1005740"/>
    <lineage>
        <taxon>Bacteria</taxon>
        <taxon>Thermotogati</taxon>
        <taxon>Synergistota</taxon>
        <taxon>Synergistia</taxon>
        <taxon>Synergistales</taxon>
        <taxon>Aminobacteriaceae</taxon>
        <taxon>Aminivibrio</taxon>
    </lineage>
</organism>
<evidence type="ECO:0000313" key="6">
    <source>
        <dbReference type="EMBL" id="TDY61240.1"/>
    </source>
</evidence>
<dbReference type="SUPFAM" id="SSF50129">
    <property type="entry name" value="GroES-like"/>
    <property type="match status" value="1"/>
</dbReference>
<keyword evidence="7" id="KW-1185">Reference proteome</keyword>
<dbReference type="Proteomes" id="UP000295066">
    <property type="component" value="Unassembled WGS sequence"/>
</dbReference>
<gene>
    <name evidence="6" type="ORF">C8D99_10695</name>
</gene>
<dbReference type="InterPro" id="IPR013154">
    <property type="entry name" value="ADH-like_N"/>
</dbReference>
<dbReference type="PANTHER" id="PTHR43401:SF2">
    <property type="entry name" value="L-THREONINE 3-DEHYDROGENASE"/>
    <property type="match status" value="1"/>
</dbReference>
<dbReference type="Pfam" id="PF08240">
    <property type="entry name" value="ADH_N"/>
    <property type="match status" value="1"/>
</dbReference>
<dbReference type="OrthoDB" id="9770238at2"/>
<evidence type="ECO:0000313" key="7">
    <source>
        <dbReference type="Proteomes" id="UP000295066"/>
    </source>
</evidence>
<proteinExistence type="inferred from homology"/>
<comment type="cofactor">
    <cofactor evidence="4">
        <name>Zn(2+)</name>
        <dbReference type="ChEBI" id="CHEBI:29105"/>
    </cofactor>
</comment>
<dbReference type="InterPro" id="IPR036291">
    <property type="entry name" value="NAD(P)-bd_dom_sf"/>
</dbReference>
<comment type="caution">
    <text evidence="6">The sequence shown here is derived from an EMBL/GenBank/DDBJ whole genome shotgun (WGS) entry which is preliminary data.</text>
</comment>
<dbReference type="Gene3D" id="3.40.50.720">
    <property type="entry name" value="NAD(P)-binding Rossmann-like Domain"/>
    <property type="match status" value="1"/>
</dbReference>
<sequence>MKALVYHGPRELIWEDAPDVTLGPKDVKIAVKAVGICGSDVHGYLGLTGRRTPPMIMGHEFSGVVESIGEKVTLWNAGDRVTVQPAQFCGTCDFCKAGQTNLCGNKRFYGAMDCNGAMAEYIAVPEHLLYRLPDNVPFDAGSMIEAAAVAYRGVKNAGDLTGRHVLVIGAGTIGQLVVSIARLRGAKRIYISDLSDARLATAVKMGADVTLNPQTMDIRKVVMDATEGKGVDIAIEAVGVTPSAKQSIELLRTGGTAVWIGNSAKFVEVPMQEIVTRELRIRGTYIYSHDEFGEVLEMVNSGGISFDPIISLRAKMSEGARWFAQLADSPGELIKIVLIPE</sequence>
<evidence type="ECO:0000256" key="2">
    <source>
        <dbReference type="ARBA" id="ARBA00022833"/>
    </source>
</evidence>
<dbReference type="SUPFAM" id="SSF51735">
    <property type="entry name" value="NAD(P)-binding Rossmann-fold domains"/>
    <property type="match status" value="1"/>
</dbReference>
<dbReference type="InterPro" id="IPR011032">
    <property type="entry name" value="GroES-like_sf"/>
</dbReference>
<dbReference type="InterPro" id="IPR013149">
    <property type="entry name" value="ADH-like_C"/>
</dbReference>
<feature type="domain" description="Enoyl reductase (ER)" evidence="5">
    <location>
        <begin position="8"/>
        <end position="338"/>
    </location>
</feature>
<keyword evidence="3" id="KW-0560">Oxidoreductase</keyword>
<dbReference type="InterPro" id="IPR020843">
    <property type="entry name" value="ER"/>
</dbReference>
<dbReference type="GO" id="GO:0008270">
    <property type="term" value="F:zinc ion binding"/>
    <property type="evidence" value="ECO:0007669"/>
    <property type="project" value="InterPro"/>
</dbReference>
<evidence type="ECO:0000259" key="5">
    <source>
        <dbReference type="SMART" id="SM00829"/>
    </source>
</evidence>
<evidence type="ECO:0000256" key="4">
    <source>
        <dbReference type="RuleBase" id="RU361277"/>
    </source>
</evidence>
<dbReference type="PANTHER" id="PTHR43401">
    <property type="entry name" value="L-THREONINE 3-DEHYDROGENASE"/>
    <property type="match status" value="1"/>
</dbReference>
<dbReference type="InterPro" id="IPR050129">
    <property type="entry name" value="Zn_alcohol_dh"/>
</dbReference>
<protein>
    <submittedName>
        <fullName evidence="6">L-iditol 2-dehydrogenase</fullName>
    </submittedName>
</protein>
<dbReference type="CDD" id="cd08236">
    <property type="entry name" value="sugar_DH"/>
    <property type="match status" value="1"/>
</dbReference>
<reference evidence="6 7" key="1">
    <citation type="submission" date="2019-03" db="EMBL/GenBank/DDBJ databases">
        <title>Genomic Encyclopedia of Type Strains, Phase IV (KMG-IV): sequencing the most valuable type-strain genomes for metagenomic binning, comparative biology and taxonomic classification.</title>
        <authorList>
            <person name="Goeker M."/>
        </authorList>
    </citation>
    <scope>NUCLEOTIDE SEQUENCE [LARGE SCALE GENOMIC DNA]</scope>
    <source>
        <strain evidence="6 7">DSM 25964</strain>
    </source>
</reference>
<dbReference type="Gene3D" id="3.90.180.10">
    <property type="entry name" value="Medium-chain alcohol dehydrogenases, catalytic domain"/>
    <property type="match status" value="1"/>
</dbReference>
<evidence type="ECO:0000256" key="1">
    <source>
        <dbReference type="ARBA" id="ARBA00022723"/>
    </source>
</evidence>
<dbReference type="EMBL" id="SORI01000006">
    <property type="protein sequence ID" value="TDY61240.1"/>
    <property type="molecule type" value="Genomic_DNA"/>
</dbReference>
<name>A0A4R8M760_9BACT</name>
<dbReference type="AlphaFoldDB" id="A0A4R8M760"/>
<keyword evidence="2 4" id="KW-0862">Zinc</keyword>
<evidence type="ECO:0000256" key="3">
    <source>
        <dbReference type="ARBA" id="ARBA00023002"/>
    </source>
</evidence>
<dbReference type="PROSITE" id="PS00059">
    <property type="entry name" value="ADH_ZINC"/>
    <property type="match status" value="1"/>
</dbReference>
<dbReference type="RefSeq" id="WP_133957288.1">
    <property type="nucleotide sequence ID" value="NZ_SORI01000006.1"/>
</dbReference>
<dbReference type="SMART" id="SM00829">
    <property type="entry name" value="PKS_ER"/>
    <property type="match status" value="1"/>
</dbReference>
<keyword evidence="1 4" id="KW-0479">Metal-binding</keyword>
<dbReference type="InterPro" id="IPR002328">
    <property type="entry name" value="ADH_Zn_CS"/>
</dbReference>
<dbReference type="GO" id="GO:0016491">
    <property type="term" value="F:oxidoreductase activity"/>
    <property type="evidence" value="ECO:0007669"/>
    <property type="project" value="UniProtKB-KW"/>
</dbReference>